<keyword evidence="2" id="KW-1185">Reference proteome</keyword>
<organism evidence="2">
    <name type="scientific">Metarhizium acridum (strain CQMa 102)</name>
    <dbReference type="NCBI Taxonomy" id="655827"/>
    <lineage>
        <taxon>Eukaryota</taxon>
        <taxon>Fungi</taxon>
        <taxon>Dikarya</taxon>
        <taxon>Ascomycota</taxon>
        <taxon>Pezizomycotina</taxon>
        <taxon>Sordariomycetes</taxon>
        <taxon>Hypocreomycetidae</taxon>
        <taxon>Hypocreales</taxon>
        <taxon>Clavicipitaceae</taxon>
        <taxon>Metarhizium</taxon>
    </lineage>
</organism>
<dbReference type="HOGENOM" id="CLU_1540419_0_0_1"/>
<evidence type="ECO:0000313" key="2">
    <source>
        <dbReference type="Proteomes" id="UP000002499"/>
    </source>
</evidence>
<proteinExistence type="predicted"/>
<dbReference type="eggNOG" id="ENOG502SZ9D">
    <property type="taxonomic scope" value="Eukaryota"/>
</dbReference>
<dbReference type="STRING" id="655827.E9E710"/>
<sequence length="176" mass="20039">MGRLEAARERRKAIAEAPDEQHVKMVQFLQGKKFPDNLSTVFASRNCFREHISHHDAQWARWPSLAELKEVRDKRPGAHERYLPPPKLRIDVKGYAAYQNEHSYWADRTDFGGVRQLKVDTRFIPSISPPSAPTEPPFPQATELALEELPSYLQKAIEDMGKELDAVDGFGVSNSL</sequence>
<dbReference type="InParanoid" id="E9E710"/>
<dbReference type="AlphaFoldDB" id="E9E710"/>
<dbReference type="Proteomes" id="UP000002499">
    <property type="component" value="Unassembled WGS sequence"/>
</dbReference>
<reference evidence="1 2" key="1">
    <citation type="journal article" date="2011" name="PLoS Genet.">
        <title>Genome sequencing and comparative transcriptomics of the model entomopathogenic fungi Metarhizium anisopliae and M. acridum.</title>
        <authorList>
            <person name="Gao Q."/>
            <person name="Jin K."/>
            <person name="Ying S.H."/>
            <person name="Zhang Y."/>
            <person name="Xiao G."/>
            <person name="Shang Y."/>
            <person name="Duan Z."/>
            <person name="Hu X."/>
            <person name="Xie X.Q."/>
            <person name="Zhou G."/>
            <person name="Peng G."/>
            <person name="Luo Z."/>
            <person name="Huang W."/>
            <person name="Wang B."/>
            <person name="Fang W."/>
            <person name="Wang S."/>
            <person name="Zhong Y."/>
            <person name="Ma L.J."/>
            <person name="St Leger R.J."/>
            <person name="Zhao G.P."/>
            <person name="Pei Y."/>
            <person name="Feng M.G."/>
            <person name="Xia Y."/>
            <person name="Wang C."/>
        </authorList>
    </citation>
    <scope>NUCLEOTIDE SEQUENCE [LARGE SCALE GENOMIC DNA]</scope>
    <source>
        <strain evidence="1 2">CQMa 102</strain>
    </source>
</reference>
<evidence type="ECO:0000313" key="1">
    <source>
        <dbReference type="EMBL" id="EFY88305.1"/>
    </source>
</evidence>
<accession>E9E710</accession>
<protein>
    <submittedName>
        <fullName evidence="1">Uncharacterized protein</fullName>
    </submittedName>
</protein>
<dbReference type="OrthoDB" id="1703270at2759"/>
<name>E9E710_METAQ</name>
<dbReference type="EMBL" id="GL698513">
    <property type="protein sequence ID" value="EFY88305.1"/>
    <property type="molecule type" value="Genomic_DNA"/>
</dbReference>
<gene>
    <name evidence="1" type="ORF">MAC_05646</name>
</gene>